<proteinExistence type="predicted"/>
<keyword evidence="2" id="KW-1185">Reference proteome</keyword>
<accession>A0A560HH87</accession>
<gene>
    <name evidence="1" type="ORF">FBZ90_101157</name>
</gene>
<evidence type="ECO:0000313" key="1">
    <source>
        <dbReference type="EMBL" id="TWB45822.1"/>
    </source>
</evidence>
<evidence type="ECO:0000313" key="2">
    <source>
        <dbReference type="Proteomes" id="UP000315751"/>
    </source>
</evidence>
<dbReference type="AlphaFoldDB" id="A0A560HH87"/>
<name>A0A560HH87_9PROT</name>
<comment type="caution">
    <text evidence="1">The sequence shown here is derived from an EMBL/GenBank/DDBJ whole genome shotgun (WGS) entry which is preliminary data.</text>
</comment>
<protein>
    <submittedName>
        <fullName evidence="1">Uncharacterized protein</fullName>
    </submittedName>
</protein>
<dbReference type="EMBL" id="VITR01000001">
    <property type="protein sequence ID" value="TWB45822.1"/>
    <property type="molecule type" value="Genomic_DNA"/>
</dbReference>
<dbReference type="Proteomes" id="UP000315751">
    <property type="component" value="Unassembled WGS sequence"/>
</dbReference>
<organism evidence="1 2">
    <name type="scientific">Nitrospirillum amazonense</name>
    <dbReference type="NCBI Taxonomy" id="28077"/>
    <lineage>
        <taxon>Bacteria</taxon>
        <taxon>Pseudomonadati</taxon>
        <taxon>Pseudomonadota</taxon>
        <taxon>Alphaproteobacteria</taxon>
        <taxon>Rhodospirillales</taxon>
        <taxon>Azospirillaceae</taxon>
        <taxon>Nitrospirillum</taxon>
    </lineage>
</organism>
<reference evidence="1 2" key="1">
    <citation type="submission" date="2019-06" db="EMBL/GenBank/DDBJ databases">
        <title>Genomic Encyclopedia of Type Strains, Phase IV (KMG-V): Genome sequencing to study the core and pangenomes of soil and plant-associated prokaryotes.</title>
        <authorList>
            <person name="Whitman W."/>
        </authorList>
    </citation>
    <scope>NUCLEOTIDE SEQUENCE [LARGE SCALE GENOMIC DNA]</scope>
    <source>
        <strain evidence="1 2">BR 11622</strain>
    </source>
</reference>
<sequence>MAYILEAVQDSVSDKVLNQLKYDRDLLSLSQLAAALNFNKTNRWHQGLPGVCLEYLFFKAISDKDEVIYPEVQNFMDGVFNISGDISAVFLRINGRSSEKNKVEKDFERYFGTSPVIIDYNRVSHQFSTDILRSCYGRSRINPCPDCLSSLFKTDFFIGSKEDAKWVAFTVKSDFNDIEYGPGLGAAIFPLGTESLDYLLHHDVRYQIRLLPITVDGPFMYCFHEAYFTVQSVFVNALREESLINQPPSRREYIQYLRAKQNSLAKEVISELRGRGAASLYTRNIDKIISEDEDVKGLEVAHRPVTQIAGSPIFFNNEWLWKRLHTTSSHVWRRYSQQ</sequence>